<reference evidence="2" key="1">
    <citation type="journal article" date="2020" name="Ecol. Evol.">
        <title>Genome structure and content of the rice root-knot nematode (Meloidogyne graminicola).</title>
        <authorList>
            <person name="Phan N.T."/>
            <person name="Danchin E.G.J."/>
            <person name="Klopp C."/>
            <person name="Perfus-Barbeoch L."/>
            <person name="Kozlowski D.K."/>
            <person name="Koutsovoulos G.D."/>
            <person name="Lopez-Roques C."/>
            <person name="Bouchez O."/>
            <person name="Zahm M."/>
            <person name="Besnard G."/>
            <person name="Bellafiore S."/>
        </authorList>
    </citation>
    <scope>NUCLEOTIDE SEQUENCE</scope>
    <source>
        <strain evidence="2">VN-18</strain>
    </source>
</reference>
<gene>
    <name evidence="2" type="ORF">Mgra_00007894</name>
</gene>
<evidence type="ECO:0000313" key="3">
    <source>
        <dbReference type="Proteomes" id="UP000605970"/>
    </source>
</evidence>
<name>A0A8S9ZH70_9BILA</name>
<keyword evidence="1" id="KW-0472">Membrane</keyword>
<evidence type="ECO:0000256" key="1">
    <source>
        <dbReference type="SAM" id="Phobius"/>
    </source>
</evidence>
<keyword evidence="1" id="KW-0812">Transmembrane</keyword>
<organism evidence="2 3">
    <name type="scientific">Meloidogyne graminicola</name>
    <dbReference type="NCBI Taxonomy" id="189291"/>
    <lineage>
        <taxon>Eukaryota</taxon>
        <taxon>Metazoa</taxon>
        <taxon>Ecdysozoa</taxon>
        <taxon>Nematoda</taxon>
        <taxon>Chromadorea</taxon>
        <taxon>Rhabditida</taxon>
        <taxon>Tylenchina</taxon>
        <taxon>Tylenchomorpha</taxon>
        <taxon>Tylenchoidea</taxon>
        <taxon>Meloidogynidae</taxon>
        <taxon>Meloidogyninae</taxon>
        <taxon>Meloidogyne</taxon>
    </lineage>
</organism>
<protein>
    <submittedName>
        <fullName evidence="2">Uncharacterized protein</fullName>
    </submittedName>
</protein>
<comment type="caution">
    <text evidence="2">The sequence shown here is derived from an EMBL/GenBank/DDBJ whole genome shotgun (WGS) entry which is preliminary data.</text>
</comment>
<keyword evidence="1" id="KW-1133">Transmembrane helix</keyword>
<accession>A0A8S9ZH70</accession>
<dbReference type="Proteomes" id="UP000605970">
    <property type="component" value="Unassembled WGS sequence"/>
</dbReference>
<keyword evidence="3" id="KW-1185">Reference proteome</keyword>
<proteinExistence type="predicted"/>
<feature type="transmembrane region" description="Helical" evidence="1">
    <location>
        <begin position="23"/>
        <end position="40"/>
    </location>
</feature>
<evidence type="ECO:0000313" key="2">
    <source>
        <dbReference type="EMBL" id="KAF7632672.1"/>
    </source>
</evidence>
<sequence>MTWVILNAILALYFHCSLEGNKIIIIYVHCLGFSILKNIFKRFNLKKSFTNRINTIIKIKNKYLLFSKIGFLCLNIPQLCVCNKIKQSSIIQDGVQTKVNEGYTNYIITSKVVDCSASCVTNGDFGLPSGMPSIVFPLGSNPRSYPSHVLPFLLLQFLELQGIPLYKIKVSFSTPRHGKVS</sequence>
<dbReference type="AlphaFoldDB" id="A0A8S9ZH70"/>
<dbReference type="EMBL" id="JABEBT010000096">
    <property type="protein sequence ID" value="KAF7632672.1"/>
    <property type="molecule type" value="Genomic_DNA"/>
</dbReference>